<dbReference type="OrthoDB" id="5817065at2"/>
<evidence type="ECO:0000256" key="1">
    <source>
        <dbReference type="SAM" id="SignalP"/>
    </source>
</evidence>
<dbReference type="RefSeq" id="WP_075767741.1">
    <property type="nucleotide sequence ID" value="NZ_MJIL01000096.1"/>
</dbReference>
<dbReference type="Proteomes" id="UP000186905">
    <property type="component" value="Unassembled WGS sequence"/>
</dbReference>
<accession>A0A1Q9G964</accession>
<keyword evidence="1" id="KW-0732">Signal</keyword>
<gene>
    <name evidence="2" type="ORF">BIT28_15510</name>
</gene>
<dbReference type="AlphaFoldDB" id="A0A1Q9G964"/>
<evidence type="ECO:0000313" key="3">
    <source>
        <dbReference type="Proteomes" id="UP000186905"/>
    </source>
</evidence>
<organism evidence="2 3">
    <name type="scientific">Photobacterium proteolyticum</name>
    <dbReference type="NCBI Taxonomy" id="1903952"/>
    <lineage>
        <taxon>Bacteria</taxon>
        <taxon>Pseudomonadati</taxon>
        <taxon>Pseudomonadota</taxon>
        <taxon>Gammaproteobacteria</taxon>
        <taxon>Vibrionales</taxon>
        <taxon>Vibrionaceae</taxon>
        <taxon>Photobacterium</taxon>
    </lineage>
</organism>
<evidence type="ECO:0000313" key="2">
    <source>
        <dbReference type="EMBL" id="OLQ70820.1"/>
    </source>
</evidence>
<sequence>MIKRALFTLLLLGASASSLASPELLSPSEVEFGQFELIETIEIQGDIEDSLLRLVDSNLKYKDSDFYVIQDISEDARQDTLTVVVNLYNHSANYSLSRQAA</sequence>
<comment type="caution">
    <text evidence="2">The sequence shown here is derived from an EMBL/GenBank/DDBJ whole genome shotgun (WGS) entry which is preliminary data.</text>
</comment>
<reference evidence="2 3" key="1">
    <citation type="submission" date="2016-09" db="EMBL/GenBank/DDBJ databases">
        <title>Photobacterium proteolyticum sp. nov. a protease producing bacterium isolated from ocean sediments of Laizhou Bay.</title>
        <authorList>
            <person name="Li Y."/>
        </authorList>
    </citation>
    <scope>NUCLEOTIDE SEQUENCE [LARGE SCALE GENOMIC DNA]</scope>
    <source>
        <strain evidence="2 3">13-12</strain>
    </source>
</reference>
<name>A0A1Q9G964_9GAMM</name>
<feature type="signal peptide" evidence="1">
    <location>
        <begin position="1"/>
        <end position="20"/>
    </location>
</feature>
<keyword evidence="3" id="KW-1185">Reference proteome</keyword>
<protein>
    <submittedName>
        <fullName evidence="2">Uncharacterized protein</fullName>
    </submittedName>
</protein>
<dbReference type="EMBL" id="MJIL01000096">
    <property type="protein sequence ID" value="OLQ70820.1"/>
    <property type="molecule type" value="Genomic_DNA"/>
</dbReference>
<feature type="chain" id="PRO_5010261544" evidence="1">
    <location>
        <begin position="21"/>
        <end position="101"/>
    </location>
</feature>
<proteinExistence type="predicted"/>